<dbReference type="InterPro" id="IPR010131">
    <property type="entry name" value="MdtP/NodT-like"/>
</dbReference>
<comment type="similarity">
    <text evidence="1 2">Belongs to the outer membrane factor (OMF) (TC 1.B.17) family.</text>
</comment>
<gene>
    <name evidence="4" type="primary">cusC</name>
    <name evidence="4" type="ORF">GAK29_02156</name>
</gene>
<evidence type="ECO:0000313" key="4">
    <source>
        <dbReference type="EMBL" id="KAF1025076.1"/>
    </source>
</evidence>
<dbReference type="InterPro" id="IPR003423">
    <property type="entry name" value="OMP_efflux"/>
</dbReference>
<organism evidence="4 5">
    <name type="scientific">Acinetobacter bereziniae</name>
    <name type="common">Acinetobacter genomosp. 10</name>
    <dbReference type="NCBI Taxonomy" id="106648"/>
    <lineage>
        <taxon>Bacteria</taxon>
        <taxon>Pseudomonadati</taxon>
        <taxon>Pseudomonadota</taxon>
        <taxon>Gammaproteobacteria</taxon>
        <taxon>Moraxellales</taxon>
        <taxon>Moraxellaceae</taxon>
        <taxon>Acinetobacter</taxon>
    </lineage>
</organism>
<name>A0A833PGR8_ACIBZ</name>
<keyword evidence="3" id="KW-0175">Coiled coil</keyword>
<feature type="coiled-coil region" evidence="3">
    <location>
        <begin position="72"/>
        <end position="106"/>
    </location>
</feature>
<dbReference type="Gene3D" id="2.20.200.10">
    <property type="entry name" value="Outer membrane efflux proteins (OEP)"/>
    <property type="match status" value="1"/>
</dbReference>
<dbReference type="EMBL" id="WNDP01000047">
    <property type="protein sequence ID" value="KAF1025076.1"/>
    <property type="molecule type" value="Genomic_DNA"/>
</dbReference>
<comment type="subcellular location">
    <subcellularLocation>
        <location evidence="2">Cell outer membrane</location>
        <topology evidence="2">Lipid-anchor</topology>
    </subcellularLocation>
</comment>
<dbReference type="PANTHER" id="PTHR30203">
    <property type="entry name" value="OUTER MEMBRANE CATION EFFLUX PROTEIN"/>
    <property type="match status" value="1"/>
</dbReference>
<sequence length="465" mass="52691">MQNLIKKNVISLSCMLFLTACQSTKVWHPPQYQVPIIQADQHYKYSTLNWKQTENLKIQSNAWWEIYHDSILNQLMQQLNLENLDLKQAEARYVQAAALLNQQYAQRSAKLTVEGGVNRQASKQSSAKNQWSTGIQASWIPDLWGRVAKAIEGQNANLAASQADLDAVRLNQQLLATEAYWNIRILDAQLAVLQQTQKSYSRSVEIINNQYLAGMIARADVIQAETQRKQVDIQQIEIQRDRDLQENILAVLQGKTVSQFHLARQQQTFQIPVLPAQIPSRLLIQRPDVRRAERELAATHAELGLAQTAWLPDLSIGINGSVNAQTLSQLFQAPQYLWSTGLQATSMIFDGGKRKAEIELAQARYAEKTANYKQTVLTGWKEVEDALLQSASFRQQQNEQSRLFELARENEQVVTRRYQAGMVSYLEVVTAQNLRLQAEQATLELKQRQLNNTAQLIAASGGQLN</sequence>
<keyword evidence="2" id="KW-0812">Transmembrane</keyword>
<keyword evidence="2" id="KW-0472">Membrane</keyword>
<dbReference type="PANTHER" id="PTHR30203:SF33">
    <property type="entry name" value="BLR4455 PROTEIN"/>
    <property type="match status" value="1"/>
</dbReference>
<proteinExistence type="inferred from homology"/>
<keyword evidence="2" id="KW-0449">Lipoprotein</keyword>
<dbReference type="GO" id="GO:0009279">
    <property type="term" value="C:cell outer membrane"/>
    <property type="evidence" value="ECO:0007669"/>
    <property type="project" value="UniProtKB-SubCell"/>
</dbReference>
<reference evidence="5" key="1">
    <citation type="journal article" date="2020" name="MBio">
        <title>Horizontal gene transfer to a defensive symbiont with a reduced genome amongst a multipartite beetle microbiome.</title>
        <authorList>
            <person name="Waterworth S.C."/>
            <person name="Florez L.V."/>
            <person name="Rees E.R."/>
            <person name="Hertweck C."/>
            <person name="Kaltenpoth M."/>
            <person name="Kwan J.C."/>
        </authorList>
    </citation>
    <scope>NUCLEOTIDE SEQUENCE [LARGE SCALE GENOMIC DNA]</scope>
</reference>
<dbReference type="NCBIfam" id="TIGR01845">
    <property type="entry name" value="outer_NodT"/>
    <property type="match status" value="1"/>
</dbReference>
<dbReference type="GO" id="GO:0015562">
    <property type="term" value="F:efflux transmembrane transporter activity"/>
    <property type="evidence" value="ECO:0007669"/>
    <property type="project" value="InterPro"/>
</dbReference>
<keyword evidence="2" id="KW-1134">Transmembrane beta strand</keyword>
<evidence type="ECO:0000256" key="2">
    <source>
        <dbReference type="RuleBase" id="RU362097"/>
    </source>
</evidence>
<dbReference type="Proteomes" id="UP000490535">
    <property type="component" value="Unassembled WGS sequence"/>
</dbReference>
<dbReference type="Pfam" id="PF02321">
    <property type="entry name" value="OEP"/>
    <property type="match status" value="2"/>
</dbReference>
<dbReference type="Gene3D" id="1.20.1600.10">
    <property type="entry name" value="Outer membrane efflux proteins (OEP)"/>
    <property type="match status" value="1"/>
</dbReference>
<dbReference type="SUPFAM" id="SSF56954">
    <property type="entry name" value="Outer membrane efflux proteins (OEP)"/>
    <property type="match status" value="1"/>
</dbReference>
<dbReference type="PROSITE" id="PS51257">
    <property type="entry name" value="PROKAR_LIPOPROTEIN"/>
    <property type="match status" value="1"/>
</dbReference>
<comment type="caution">
    <text evidence="4">The sequence shown here is derived from an EMBL/GenBank/DDBJ whole genome shotgun (WGS) entry which is preliminary data.</text>
</comment>
<evidence type="ECO:0000256" key="1">
    <source>
        <dbReference type="ARBA" id="ARBA00007613"/>
    </source>
</evidence>
<evidence type="ECO:0000256" key="3">
    <source>
        <dbReference type="SAM" id="Coils"/>
    </source>
</evidence>
<dbReference type="AlphaFoldDB" id="A0A833PGR8"/>
<protein>
    <submittedName>
        <fullName evidence="4">Cation efflux system protein CusC</fullName>
    </submittedName>
</protein>
<evidence type="ECO:0000313" key="5">
    <source>
        <dbReference type="Proteomes" id="UP000490535"/>
    </source>
</evidence>
<accession>A0A833PGR8</accession>
<keyword evidence="2" id="KW-0564">Palmitate</keyword>